<reference evidence="2 3" key="1">
    <citation type="submission" date="2019-10" db="EMBL/GenBank/DDBJ databases">
        <title>Whole-genome sequence of the extremophile Heliorestis acidaminivorans DSM 24790.</title>
        <authorList>
            <person name="Kyndt J.A."/>
            <person name="Meyer T.E."/>
        </authorList>
    </citation>
    <scope>NUCLEOTIDE SEQUENCE [LARGE SCALE GENOMIC DNA]</scope>
    <source>
        <strain evidence="2 3">DSM 24790</strain>
    </source>
</reference>
<evidence type="ECO:0000313" key="3">
    <source>
        <dbReference type="Proteomes" id="UP000468766"/>
    </source>
</evidence>
<gene>
    <name evidence="2" type="ORF">F9B85_03615</name>
</gene>
<evidence type="ECO:0000259" key="1">
    <source>
        <dbReference type="Pfam" id="PF05709"/>
    </source>
</evidence>
<name>A0A6I0F894_9FIRM</name>
<dbReference type="AlphaFoldDB" id="A0A6I0F894"/>
<dbReference type="Proteomes" id="UP000468766">
    <property type="component" value="Unassembled WGS sequence"/>
</dbReference>
<feature type="domain" description="Siphovirus-type tail component RIFT-related" evidence="1">
    <location>
        <begin position="13"/>
        <end position="123"/>
    </location>
</feature>
<protein>
    <submittedName>
        <fullName evidence="2">Phage tail protein</fullName>
    </submittedName>
</protein>
<sequence>MLSFTFDGKESYKDFGLVIVKRPTLPSPKRRVHFMDIPGRHSAVRYDEKTYEDITILVECALLARKNLVSRLDAIKGWLFAAGESDLIFSFQDDKKYRAQVVNAIDFTQVYRYASTFPILFHCRPFKYALVNNMITITASGQYVYNPGTVESEPVLTIFGQGNVTVTINGERIELFDVDGKIIVNSELKDCYDDALQNSNNQMAGNFPILKRGDNHITWTGNVQKIELLPNWRWL</sequence>
<organism evidence="2 3">
    <name type="scientific">Heliorestis acidaminivorans</name>
    <dbReference type="NCBI Taxonomy" id="553427"/>
    <lineage>
        <taxon>Bacteria</taxon>
        <taxon>Bacillati</taxon>
        <taxon>Bacillota</taxon>
        <taxon>Clostridia</taxon>
        <taxon>Eubacteriales</taxon>
        <taxon>Heliobacteriaceae</taxon>
        <taxon>Heliorestis</taxon>
    </lineage>
</organism>
<proteinExistence type="predicted"/>
<dbReference type="Gene3D" id="2.40.30.200">
    <property type="match status" value="1"/>
</dbReference>
<evidence type="ECO:0000313" key="2">
    <source>
        <dbReference type="EMBL" id="KAB2953718.1"/>
    </source>
</evidence>
<dbReference type="InterPro" id="IPR008841">
    <property type="entry name" value="Siphovirus-type_tail_N"/>
</dbReference>
<dbReference type="OrthoDB" id="2734969at2"/>
<keyword evidence="3" id="KW-1185">Reference proteome</keyword>
<dbReference type="Pfam" id="PF05709">
    <property type="entry name" value="Sipho_tail"/>
    <property type="match status" value="1"/>
</dbReference>
<comment type="caution">
    <text evidence="2">The sequence shown here is derived from an EMBL/GenBank/DDBJ whole genome shotgun (WGS) entry which is preliminary data.</text>
</comment>
<dbReference type="EMBL" id="WBXO01000002">
    <property type="protein sequence ID" value="KAB2953718.1"/>
    <property type="molecule type" value="Genomic_DNA"/>
</dbReference>
<accession>A0A6I0F894</accession>
<dbReference type="InterPro" id="IPR006520">
    <property type="entry name" value="Dit_BPSPP_N"/>
</dbReference>
<dbReference type="RefSeq" id="WP_151618635.1">
    <property type="nucleotide sequence ID" value="NZ_WBXO01000002.1"/>
</dbReference>
<dbReference type="NCBIfam" id="TIGR01633">
    <property type="entry name" value="phi3626_gp14_N"/>
    <property type="match status" value="1"/>
</dbReference>